<dbReference type="AlphaFoldDB" id="A0A495WIS6"/>
<dbReference type="Proteomes" id="UP000270626">
    <property type="component" value="Unassembled WGS sequence"/>
</dbReference>
<sequence length="239" mass="25887">MSLLIRRYLVVFFLFSALPAVLSPALAQSKNRAPGFSDLAKEASILVMTPDVELYSISAGGVIEPKADWTESAQRHLQASLQTRMTGSQLKVQFLPEEDGDAFAEISALHAAVAQSIALHHLSGGNLKLPTKNDQMDWSLGDAVTPIRQKHGADYALFVWFRDSYASSERKAAMFAMALLGIGISGGIQVGYASLVDLKNGQVLWFNRLLRGTGDLREQAPATETVNALLNDFPAVAAR</sequence>
<dbReference type="EMBL" id="RBXP01000011">
    <property type="protein sequence ID" value="RKT60635.1"/>
    <property type="molecule type" value="Genomic_DNA"/>
</dbReference>
<reference evidence="1 2" key="1">
    <citation type="submission" date="2018-10" db="EMBL/GenBank/DDBJ databases">
        <title>Genomic Encyclopedia of Type Strains, Phase IV (KMG-IV): sequencing the most valuable type-strain genomes for metagenomic binning, comparative biology and taxonomic classification.</title>
        <authorList>
            <person name="Goeker M."/>
        </authorList>
    </citation>
    <scope>NUCLEOTIDE SEQUENCE [LARGE SCALE GENOMIC DNA]</scope>
    <source>
        <strain evidence="1 2">DSM 23841</strain>
    </source>
</reference>
<evidence type="ECO:0000313" key="1">
    <source>
        <dbReference type="EMBL" id="RKT60635.1"/>
    </source>
</evidence>
<comment type="caution">
    <text evidence="1">The sequence shown here is derived from an EMBL/GenBank/DDBJ whole genome shotgun (WGS) entry which is preliminary data.</text>
</comment>
<evidence type="ECO:0000313" key="2">
    <source>
        <dbReference type="Proteomes" id="UP000270626"/>
    </source>
</evidence>
<protein>
    <submittedName>
        <fullName evidence="1">Uncharacterized protein</fullName>
    </submittedName>
</protein>
<organism evidence="1 2">
    <name type="scientific">Azonexus fungiphilus</name>
    <dbReference type="NCBI Taxonomy" id="146940"/>
    <lineage>
        <taxon>Bacteria</taxon>
        <taxon>Pseudomonadati</taxon>
        <taxon>Pseudomonadota</taxon>
        <taxon>Betaproteobacteria</taxon>
        <taxon>Rhodocyclales</taxon>
        <taxon>Azonexaceae</taxon>
        <taxon>Azonexus</taxon>
    </lineage>
</organism>
<name>A0A495WIS6_9RHOO</name>
<dbReference type="OrthoDB" id="8900715at2"/>
<gene>
    <name evidence="1" type="ORF">DFR40_0774</name>
</gene>
<accession>A0A495WIS6</accession>
<dbReference type="RefSeq" id="WP_147431280.1">
    <property type="nucleotide sequence ID" value="NZ_RBXP01000011.1"/>
</dbReference>
<proteinExistence type="predicted"/>
<keyword evidence="2" id="KW-1185">Reference proteome</keyword>